<dbReference type="InterPro" id="IPR003661">
    <property type="entry name" value="HisK_dim/P_dom"/>
</dbReference>
<dbReference type="InterPro" id="IPR015168">
    <property type="entry name" value="SsuA/THI5"/>
</dbReference>
<dbReference type="Gene3D" id="3.40.190.10">
    <property type="entry name" value="Periplasmic binding protein-like II"/>
    <property type="match status" value="2"/>
</dbReference>
<dbReference type="PROSITE" id="PS50112">
    <property type="entry name" value="PAS"/>
    <property type="match status" value="2"/>
</dbReference>
<dbReference type="InterPro" id="IPR036097">
    <property type="entry name" value="HisK_dim/P_sf"/>
</dbReference>
<dbReference type="Pfam" id="PF13185">
    <property type="entry name" value="GAF_2"/>
    <property type="match status" value="1"/>
</dbReference>
<feature type="modified residue" description="4-aspartylphosphate" evidence="9">
    <location>
        <position position="1511"/>
    </location>
</feature>
<keyword evidence="8" id="KW-0902">Two-component regulatory system</keyword>
<feature type="domain" description="Histidine kinase" evidence="11">
    <location>
        <begin position="1217"/>
        <end position="1439"/>
    </location>
</feature>
<evidence type="ECO:0000256" key="8">
    <source>
        <dbReference type="ARBA" id="ARBA00023012"/>
    </source>
</evidence>
<dbReference type="InterPro" id="IPR011006">
    <property type="entry name" value="CheY-like_superfamily"/>
</dbReference>
<dbReference type="SMART" id="SM00086">
    <property type="entry name" value="PAC"/>
    <property type="match status" value="4"/>
</dbReference>
<evidence type="ECO:0000256" key="2">
    <source>
        <dbReference type="ARBA" id="ARBA00012438"/>
    </source>
</evidence>
<dbReference type="SMART" id="SM00448">
    <property type="entry name" value="REC"/>
    <property type="match status" value="1"/>
</dbReference>
<dbReference type="SMART" id="SM00065">
    <property type="entry name" value="GAF"/>
    <property type="match status" value="2"/>
</dbReference>
<proteinExistence type="predicted"/>
<dbReference type="CDD" id="cd00130">
    <property type="entry name" value="PAS"/>
    <property type="match status" value="2"/>
</dbReference>
<dbReference type="CDD" id="cd00082">
    <property type="entry name" value="HisKA"/>
    <property type="match status" value="1"/>
</dbReference>
<dbReference type="GO" id="GO:0006355">
    <property type="term" value="P:regulation of DNA-templated transcription"/>
    <property type="evidence" value="ECO:0007669"/>
    <property type="project" value="InterPro"/>
</dbReference>
<dbReference type="Pfam" id="PF08447">
    <property type="entry name" value="PAS_3"/>
    <property type="match status" value="1"/>
</dbReference>
<dbReference type="SUPFAM" id="SSF55785">
    <property type="entry name" value="PYP-like sensor domain (PAS domain)"/>
    <property type="match status" value="4"/>
</dbReference>
<dbReference type="InterPro" id="IPR036890">
    <property type="entry name" value="HATPase_C_sf"/>
</dbReference>
<dbReference type="SUPFAM" id="SSF55781">
    <property type="entry name" value="GAF domain-like"/>
    <property type="match status" value="2"/>
</dbReference>
<dbReference type="InterPro" id="IPR003594">
    <property type="entry name" value="HATPase_dom"/>
</dbReference>
<dbReference type="Pfam" id="PF00989">
    <property type="entry name" value="PAS"/>
    <property type="match status" value="1"/>
</dbReference>
<comment type="caution">
    <text evidence="15">The sequence shown here is derived from an EMBL/GenBank/DDBJ whole genome shotgun (WGS) entry which is preliminary data.</text>
</comment>
<dbReference type="OrthoDB" id="9770473at2"/>
<evidence type="ECO:0000256" key="1">
    <source>
        <dbReference type="ARBA" id="ARBA00000085"/>
    </source>
</evidence>
<dbReference type="RefSeq" id="WP_144354124.1">
    <property type="nucleotide sequence ID" value="NZ_CBCRVV010000004.1"/>
</dbReference>
<keyword evidence="5" id="KW-0547">Nucleotide-binding</keyword>
<dbReference type="EC" id="2.7.13.3" evidence="2"/>
<organism evidence="15 16">
    <name type="scientific">Rariglobus hedericola</name>
    <dbReference type="NCBI Taxonomy" id="2597822"/>
    <lineage>
        <taxon>Bacteria</taxon>
        <taxon>Pseudomonadati</taxon>
        <taxon>Verrucomicrobiota</taxon>
        <taxon>Opitutia</taxon>
        <taxon>Opitutales</taxon>
        <taxon>Opitutaceae</taxon>
        <taxon>Rariglobus</taxon>
    </lineage>
</organism>
<dbReference type="InterPro" id="IPR003018">
    <property type="entry name" value="GAF"/>
</dbReference>
<dbReference type="SUPFAM" id="SSF52172">
    <property type="entry name" value="CheY-like"/>
    <property type="match status" value="1"/>
</dbReference>
<dbReference type="GO" id="GO:0000155">
    <property type="term" value="F:phosphorelay sensor kinase activity"/>
    <property type="evidence" value="ECO:0007669"/>
    <property type="project" value="InterPro"/>
</dbReference>
<feature type="domain" description="PAC" evidence="14">
    <location>
        <begin position="470"/>
        <end position="522"/>
    </location>
</feature>
<dbReference type="InterPro" id="IPR001789">
    <property type="entry name" value="Sig_transdc_resp-reg_receiver"/>
</dbReference>
<dbReference type="InterPro" id="IPR000700">
    <property type="entry name" value="PAS-assoc_C"/>
</dbReference>
<dbReference type="EMBL" id="VMBG01000003">
    <property type="protein sequence ID" value="TSJ75851.1"/>
    <property type="molecule type" value="Genomic_DNA"/>
</dbReference>
<dbReference type="PANTHER" id="PTHR43065">
    <property type="entry name" value="SENSOR HISTIDINE KINASE"/>
    <property type="match status" value="1"/>
</dbReference>
<evidence type="ECO:0000313" key="15">
    <source>
        <dbReference type="EMBL" id="TSJ75851.1"/>
    </source>
</evidence>
<dbReference type="PRINTS" id="PR00344">
    <property type="entry name" value="BCTRLSENSOR"/>
</dbReference>
<dbReference type="InterPro" id="IPR000014">
    <property type="entry name" value="PAS"/>
</dbReference>
<protein>
    <recommendedName>
        <fullName evidence="2">histidine kinase</fullName>
        <ecNumber evidence="2">2.7.13.3</ecNumber>
    </recommendedName>
</protein>
<dbReference type="PROSITE" id="PS50109">
    <property type="entry name" value="HIS_KIN"/>
    <property type="match status" value="1"/>
</dbReference>
<dbReference type="SUPFAM" id="SSF53850">
    <property type="entry name" value="Periplasmic binding protein-like II"/>
    <property type="match status" value="1"/>
</dbReference>
<feature type="domain" description="Response regulatory" evidence="12">
    <location>
        <begin position="1460"/>
        <end position="1576"/>
    </location>
</feature>
<accession>A0A556QGU6</accession>
<dbReference type="SMART" id="SM00387">
    <property type="entry name" value="HATPase_c"/>
    <property type="match status" value="1"/>
</dbReference>
<dbReference type="Pfam" id="PF02518">
    <property type="entry name" value="HATPase_c"/>
    <property type="match status" value="1"/>
</dbReference>
<evidence type="ECO:0000256" key="4">
    <source>
        <dbReference type="ARBA" id="ARBA00022679"/>
    </source>
</evidence>
<dbReference type="Gene3D" id="1.10.287.130">
    <property type="match status" value="1"/>
</dbReference>
<feature type="domain" description="PAC" evidence="14">
    <location>
        <begin position="593"/>
        <end position="644"/>
    </location>
</feature>
<evidence type="ECO:0000256" key="6">
    <source>
        <dbReference type="ARBA" id="ARBA00022777"/>
    </source>
</evidence>
<dbReference type="PANTHER" id="PTHR43065:SF46">
    <property type="entry name" value="C4-DICARBOXYLATE TRANSPORT SENSOR PROTEIN DCTB"/>
    <property type="match status" value="1"/>
</dbReference>
<keyword evidence="10" id="KW-1133">Transmembrane helix</keyword>
<comment type="catalytic activity">
    <reaction evidence="1">
        <text>ATP + protein L-histidine = ADP + protein N-phospho-L-histidine.</text>
        <dbReference type="EC" id="2.7.13.3"/>
    </reaction>
</comment>
<feature type="transmembrane region" description="Helical" evidence="10">
    <location>
        <begin position="20"/>
        <end position="40"/>
    </location>
</feature>
<keyword evidence="6" id="KW-0418">Kinase</keyword>
<evidence type="ECO:0000313" key="16">
    <source>
        <dbReference type="Proteomes" id="UP000315648"/>
    </source>
</evidence>
<dbReference type="NCBIfam" id="TIGR00229">
    <property type="entry name" value="sensory_box"/>
    <property type="match status" value="3"/>
</dbReference>
<dbReference type="PROSITE" id="PS50113">
    <property type="entry name" value="PAC"/>
    <property type="match status" value="3"/>
</dbReference>
<dbReference type="Proteomes" id="UP000315648">
    <property type="component" value="Unassembled WGS sequence"/>
</dbReference>
<evidence type="ECO:0000259" key="11">
    <source>
        <dbReference type="PROSITE" id="PS50109"/>
    </source>
</evidence>
<dbReference type="SMART" id="SM00388">
    <property type="entry name" value="HisKA"/>
    <property type="match status" value="1"/>
</dbReference>
<dbReference type="Gene3D" id="3.40.50.2300">
    <property type="match status" value="1"/>
</dbReference>
<dbReference type="Pfam" id="PF13426">
    <property type="entry name" value="PAS_9"/>
    <property type="match status" value="1"/>
</dbReference>
<keyword evidence="10" id="KW-0472">Membrane</keyword>
<keyword evidence="3 9" id="KW-0597">Phosphoprotein</keyword>
<dbReference type="CDD" id="cd17546">
    <property type="entry name" value="REC_hyHK_CKI1_RcsC-like"/>
    <property type="match status" value="1"/>
</dbReference>
<feature type="domain" description="PAC" evidence="14">
    <location>
        <begin position="1152"/>
        <end position="1204"/>
    </location>
</feature>
<dbReference type="InterPro" id="IPR013767">
    <property type="entry name" value="PAS_fold"/>
</dbReference>
<evidence type="ECO:0000256" key="3">
    <source>
        <dbReference type="ARBA" id="ARBA00022553"/>
    </source>
</evidence>
<dbReference type="InterPro" id="IPR005467">
    <property type="entry name" value="His_kinase_dom"/>
</dbReference>
<keyword evidence="16" id="KW-1185">Reference proteome</keyword>
<dbReference type="Pfam" id="PF09084">
    <property type="entry name" value="NMT1"/>
    <property type="match status" value="1"/>
</dbReference>
<keyword evidence="7" id="KW-0067">ATP-binding</keyword>
<dbReference type="InterPro" id="IPR013655">
    <property type="entry name" value="PAS_fold_3"/>
</dbReference>
<evidence type="ECO:0000259" key="13">
    <source>
        <dbReference type="PROSITE" id="PS50112"/>
    </source>
</evidence>
<dbReference type="Pfam" id="PF00072">
    <property type="entry name" value="Response_reg"/>
    <property type="match status" value="1"/>
</dbReference>
<reference evidence="15 16" key="1">
    <citation type="submission" date="2019-07" db="EMBL/GenBank/DDBJ databases">
        <title>Description of 53C-WASEF.</title>
        <authorList>
            <person name="Pitt A."/>
            <person name="Hahn M.W."/>
        </authorList>
    </citation>
    <scope>NUCLEOTIDE SEQUENCE [LARGE SCALE GENOMIC DNA]</scope>
    <source>
        <strain evidence="15 16">53C-WASEF</strain>
    </source>
</reference>
<dbReference type="Pfam" id="PF01590">
    <property type="entry name" value="GAF"/>
    <property type="match status" value="1"/>
</dbReference>
<dbReference type="InterPro" id="IPR029016">
    <property type="entry name" value="GAF-like_dom_sf"/>
</dbReference>
<dbReference type="SUPFAM" id="SSF47384">
    <property type="entry name" value="Homodimeric domain of signal transducing histidine kinase"/>
    <property type="match status" value="1"/>
</dbReference>
<evidence type="ECO:0000259" key="14">
    <source>
        <dbReference type="PROSITE" id="PS50113"/>
    </source>
</evidence>
<name>A0A556QGU6_9BACT</name>
<dbReference type="SMART" id="SM00091">
    <property type="entry name" value="PAS"/>
    <property type="match status" value="3"/>
</dbReference>
<dbReference type="SUPFAM" id="SSF55874">
    <property type="entry name" value="ATPase domain of HSP90 chaperone/DNA topoisomerase II/histidine kinase"/>
    <property type="match status" value="1"/>
</dbReference>
<dbReference type="Gene3D" id="3.30.450.40">
    <property type="match status" value="2"/>
</dbReference>
<dbReference type="InterPro" id="IPR004358">
    <property type="entry name" value="Sig_transdc_His_kin-like_C"/>
</dbReference>
<keyword evidence="4" id="KW-0808">Transferase</keyword>
<dbReference type="InterPro" id="IPR035965">
    <property type="entry name" value="PAS-like_dom_sf"/>
</dbReference>
<dbReference type="GO" id="GO:0005524">
    <property type="term" value="F:ATP binding"/>
    <property type="evidence" value="ECO:0007669"/>
    <property type="project" value="UniProtKB-KW"/>
</dbReference>
<dbReference type="Gene3D" id="2.10.70.100">
    <property type="match status" value="1"/>
</dbReference>
<dbReference type="PROSITE" id="PS50110">
    <property type="entry name" value="RESPONSE_REGULATORY"/>
    <property type="match status" value="1"/>
</dbReference>
<feature type="domain" description="PAS" evidence="13">
    <location>
        <begin position="396"/>
        <end position="466"/>
    </location>
</feature>
<feature type="domain" description="PAS" evidence="13">
    <location>
        <begin position="1081"/>
        <end position="1151"/>
    </location>
</feature>
<dbReference type="Pfam" id="PF13188">
    <property type="entry name" value="PAS_8"/>
    <property type="match status" value="1"/>
</dbReference>
<dbReference type="Gene3D" id="3.30.565.10">
    <property type="entry name" value="Histidine kinase-like ATPase, C-terminal domain"/>
    <property type="match status" value="1"/>
</dbReference>
<evidence type="ECO:0000256" key="7">
    <source>
        <dbReference type="ARBA" id="ARBA00022840"/>
    </source>
</evidence>
<evidence type="ECO:0000256" key="10">
    <source>
        <dbReference type="SAM" id="Phobius"/>
    </source>
</evidence>
<sequence>MPVFPVSERRSTHVFTCSLLLRRICLILIIAFGAAAAPAAPDEPVTLWLKWRHQFQFAGYYAAQAKGYYADEGIYVRIEPGRPGMTSADAVLHGVAQFGVNDSDVVLARLQGKPFVVCAAIFQHSPLVILSRRDRNIRTPADLAGGQLMMSDRQSSAQLWAMFMREGISTEKLRVVPHTWRLEDLIEGRVDAVSAYATVEPPKMRALGIEPAILRAIDYGVDFYGDLLFTSEREVREHPERTRAFIQASLKGWDYAMRHPEEIADYILALDDVKARGITRENLLAEASAMKPFILPDVVEIGHMNPGRFRQIAQTFFDLKMAPAGASLDGFIYTPPAPGGTLTRTLLFKISATVAFGVLVVLLWNLQIRRRVNRRTLDLKKEVLLRAQVETELRASEERFRLMFAGAATGIAVTTPDGRFTQANPSYLTSIGYTEAELQKLNLVSLLHPDDQADYRKLIENLLAGDRDHFVSEARCMKKDGRFAWKRAGISLVRTKDGQPASIIVVAEDITARREAEESASASAELLRMAGGIGGMGAWSIAFPGSRITWSDEVYRIHEVNTTYRPSWEKSLAFFTPDSRRLLAAAIDAGEPYDFELELITAKGNRRWVRTTSNTEREEGVLKRIYGIFQDITDRKLAREKLAASEAQYRLLFTHNPLPMWVCEAETLRFLAVNTAACEHYGYTDAEFVSMTITDLRVPGAAANTERHRKKNGSLIDIEMSSDKIVFDGRNAFLTMAHDVTELARVNRAQRMLSACNEALIRTEAENDLLNDICRIAVEIGGYRMAWVGFAMQDAGKTVRPVAHAGAEHGYLAEIEPSWDENVPTGRGPAGRTIRSGQAVFCDDIDKDGSFGLSRSLARKHGSRSVICLPLRDETRTRGLLSLHSSDILVVGTDEITLLQQLADDLAFGLNIIRARVERRKTQEAVFMMARSVSAAIGGAFFDQLTESMVAALGADVGVVAMIDPANPALARTLSVIVDGHRRKNFAYPLSGAPCELTVTGQSCVVERDAQQRFPASRLMADLRAQAYVGHPLITAAGEPVGVMAVLFHRPLEQTDFIASTLQIFATRASSELERQQVDSRLREQAALLDKAQDAILVRDLDHHITFWNKSAERLYGWTAEEAIDRSIAELLYEDPTAFLEATQHVITKGEWVGELQQINKQRLRLNVECRWTLVRDDSGTPSAILAINTDITEKKKLEHQFLRAQRMESIGTLAGGIAHDLNNVLAPVIMAIDLLKLNERDALKLSLLKTVETSARRGADMVGQVLSFARGMEGRRVDVQLKHVIHDIEKISQDTFPKNIQISATVDSALWPLMGDPTQLHQVLLNLCVNARDAMPDGGRLTILAENIHLDAHYAAMNIEAKAGPHVAIEVEDTGTGIPQDIIDKIFDPFFTTKEVGKGTGLGLSTSIAIIKGHEGFIRVYSEPGKGTRFRVYIPAKPSADSPALTAEANDLPRGHGELVLVVDDEASIRDITQQTLETFGYRVISAADGAEAVALYSVQRERIAVVLTDMMMPVMDGAATIQALTRINPHIHIIAASGITANGDVAKAAGSGVRHFLPKPYTAGTLLKVLRQVLQDAPL</sequence>
<dbReference type="Gene3D" id="3.30.450.20">
    <property type="entry name" value="PAS domain"/>
    <property type="match status" value="4"/>
</dbReference>
<keyword evidence="10" id="KW-0812">Transmembrane</keyword>
<evidence type="ECO:0000256" key="5">
    <source>
        <dbReference type="ARBA" id="ARBA00022741"/>
    </source>
</evidence>
<gene>
    <name evidence="15" type="ORF">FPL22_16460</name>
</gene>
<evidence type="ECO:0000256" key="9">
    <source>
        <dbReference type="PROSITE-ProRule" id="PRU00169"/>
    </source>
</evidence>
<evidence type="ECO:0000259" key="12">
    <source>
        <dbReference type="PROSITE" id="PS50110"/>
    </source>
</evidence>
<dbReference type="InterPro" id="IPR001610">
    <property type="entry name" value="PAC"/>
</dbReference>